<organism evidence="1 2">
    <name type="scientific">Pseudomonas knackmussii (strain DSM 6978 / CCUG 54928 / LMG 23759 / B13)</name>
    <dbReference type="NCBI Taxonomy" id="1301098"/>
    <lineage>
        <taxon>Bacteria</taxon>
        <taxon>Pseudomonadati</taxon>
        <taxon>Pseudomonadota</taxon>
        <taxon>Gammaproteobacteria</taxon>
        <taxon>Pseudomonadales</taxon>
        <taxon>Pseudomonadaceae</taxon>
        <taxon>Pseudomonas</taxon>
    </lineage>
</organism>
<dbReference type="Gene3D" id="3.40.50.1240">
    <property type="entry name" value="Phosphoglycerate mutase-like"/>
    <property type="match status" value="1"/>
</dbReference>
<dbReference type="SUPFAM" id="SSF53254">
    <property type="entry name" value="Phosphoglycerate mutase-like"/>
    <property type="match status" value="1"/>
</dbReference>
<accession>A0A024HEY6</accession>
<dbReference type="KEGG" id="pkc:PKB_1829"/>
<dbReference type="RefSeq" id="WP_043250934.1">
    <property type="nucleotide sequence ID" value="NZ_HG322950.1"/>
</dbReference>
<protein>
    <recommendedName>
        <fullName evidence="3">Phosphohistidine phosphatase SixA</fullName>
    </recommendedName>
</protein>
<dbReference type="NCBIfam" id="TIGR00249">
    <property type="entry name" value="sixA"/>
    <property type="match status" value="1"/>
</dbReference>
<dbReference type="GO" id="GO:0101006">
    <property type="term" value="F:protein histidine phosphatase activity"/>
    <property type="evidence" value="ECO:0007669"/>
    <property type="project" value="InterPro"/>
</dbReference>
<dbReference type="CDD" id="cd07067">
    <property type="entry name" value="HP_PGM_like"/>
    <property type="match status" value="1"/>
</dbReference>
<reference evidence="1 2" key="1">
    <citation type="submission" date="2013-03" db="EMBL/GenBank/DDBJ databases">
        <authorList>
            <person name="Linke B."/>
        </authorList>
    </citation>
    <scope>NUCLEOTIDE SEQUENCE [LARGE SCALE GENOMIC DNA]</scope>
    <source>
        <strain evidence="1 2">B13</strain>
    </source>
</reference>
<dbReference type="OrthoDB" id="92610at2"/>
<keyword evidence="2" id="KW-1185">Reference proteome</keyword>
<dbReference type="InterPro" id="IPR004449">
    <property type="entry name" value="SixA"/>
</dbReference>
<evidence type="ECO:0000313" key="2">
    <source>
        <dbReference type="Proteomes" id="UP000025241"/>
    </source>
</evidence>
<sequence>MKLWLLRHGQAEPQARRDADRQLTAHGRKEVLQSAGHLAGHALDGILASPYVRAQQTAELVREALGFAGAVGTAPWLTPDDDPRDVLRFLDGRDEQNLLLVSHQPLIGALGGLLVHGSRDEALPMGTASLAELEGDCPLAGLMNLVSLYHPGHS</sequence>
<evidence type="ECO:0000313" key="1">
    <source>
        <dbReference type="EMBL" id="CDF83179.1"/>
    </source>
</evidence>
<name>A0A024HEY6_PSEKB</name>
<evidence type="ECO:0008006" key="3">
    <source>
        <dbReference type="Google" id="ProtNLM"/>
    </source>
</evidence>
<dbReference type="InterPro" id="IPR013078">
    <property type="entry name" value="His_Pase_superF_clade-1"/>
</dbReference>
<dbReference type="Pfam" id="PF00300">
    <property type="entry name" value="His_Phos_1"/>
    <property type="match status" value="1"/>
</dbReference>
<dbReference type="STRING" id="1301098.PKB_1829"/>
<dbReference type="InterPro" id="IPR029033">
    <property type="entry name" value="His_PPase_superfam"/>
</dbReference>
<dbReference type="GO" id="GO:0005737">
    <property type="term" value="C:cytoplasm"/>
    <property type="evidence" value="ECO:0007669"/>
    <property type="project" value="InterPro"/>
</dbReference>
<dbReference type="EMBL" id="HG322950">
    <property type="protein sequence ID" value="CDF83179.1"/>
    <property type="molecule type" value="Genomic_DNA"/>
</dbReference>
<dbReference type="AlphaFoldDB" id="A0A024HEY6"/>
<dbReference type="SMART" id="SM00855">
    <property type="entry name" value="PGAM"/>
    <property type="match status" value="1"/>
</dbReference>
<dbReference type="Proteomes" id="UP000025241">
    <property type="component" value="Chromosome I"/>
</dbReference>
<gene>
    <name evidence="1" type="ORF">PKB_1829</name>
</gene>
<dbReference type="HOGENOM" id="CLU_084603_1_0_6"/>
<reference evidence="1 2" key="2">
    <citation type="submission" date="2014-05" db="EMBL/GenBank/DDBJ databases">
        <title>Genome sequence of the 3-chlorobenzoate degrading bacterium Pseudomonas knackmussii B13 shows multiple evidence for horizontal gene transfer.</title>
        <authorList>
            <person name="Miyazaki R."/>
            <person name="Bertelli C."/>
            <person name="Falquet L."/>
            <person name="Robinson-Rechavi M."/>
            <person name="Gharib W."/>
            <person name="Roy S."/>
            <person name="Van der Meer J.R."/>
        </authorList>
    </citation>
    <scope>NUCLEOTIDE SEQUENCE [LARGE SCALE GENOMIC DNA]</scope>
    <source>
        <strain evidence="1 2">B13</strain>
    </source>
</reference>
<dbReference type="PATRIC" id="fig|1301098.3.peg.1816"/>
<dbReference type="eggNOG" id="COG2062">
    <property type="taxonomic scope" value="Bacteria"/>
</dbReference>
<proteinExistence type="predicted"/>